<dbReference type="Proteomes" id="UP000264217">
    <property type="component" value="Unassembled WGS sequence"/>
</dbReference>
<evidence type="ECO:0008006" key="3">
    <source>
        <dbReference type="Google" id="ProtNLM"/>
    </source>
</evidence>
<keyword evidence="2" id="KW-1185">Reference proteome</keyword>
<dbReference type="EMBL" id="QWDC01000003">
    <property type="protein sequence ID" value="RFZ90788.1"/>
    <property type="molecule type" value="Genomic_DNA"/>
</dbReference>
<comment type="caution">
    <text evidence="1">The sequence shown here is derived from an EMBL/GenBank/DDBJ whole genome shotgun (WGS) entry which is preliminary data.</text>
</comment>
<reference evidence="1 2" key="1">
    <citation type="submission" date="2018-08" db="EMBL/GenBank/DDBJ databases">
        <title>Mucilaginibacter sp. MYSH2.</title>
        <authorList>
            <person name="Seo T."/>
        </authorList>
    </citation>
    <scope>NUCLEOTIDE SEQUENCE [LARGE SCALE GENOMIC DNA]</scope>
    <source>
        <strain evidence="1 2">MYSH2</strain>
    </source>
</reference>
<name>A0A372NPJ1_9SPHI</name>
<proteinExistence type="predicted"/>
<dbReference type="RefSeq" id="WP_117392993.1">
    <property type="nucleotide sequence ID" value="NZ_QWDC01000003.1"/>
</dbReference>
<evidence type="ECO:0000313" key="2">
    <source>
        <dbReference type="Proteomes" id="UP000264217"/>
    </source>
</evidence>
<evidence type="ECO:0000313" key="1">
    <source>
        <dbReference type="EMBL" id="RFZ90788.1"/>
    </source>
</evidence>
<gene>
    <name evidence="1" type="ORF">D0C36_17700</name>
</gene>
<dbReference type="OrthoDB" id="1093345at2"/>
<dbReference type="AlphaFoldDB" id="A0A372NPJ1"/>
<sequence length="526" mass="59964">MKRLIAITLILIAAVAWVTVKYFNSLGTSGMHAGNVIRTIPDNAALVFEFTNENSLYDIYKDNNILGNLIGEEKLTDLDTVKNRLINNPALNKAFDNRNIFISIHPVKDDIQLLITASVKDVPVQQFDELAKQRNSGMLITPLKIGDKSGYNVYFASLKKRLYIINSGGNILSASFSKDLITIAATYQPPKEQHNFMLLPDQQNSNSLVNLYVNYQHLDPLFNQVFKDNTDIFKPFRLLPALAALNINFKNDAIMFAGYTNIETQKPGSYLNIFANQQPVVNNLKDIYPSTTAYAIDMAVSDASKFFNDLSTFQQKAGLQKEKDALLTKVKQETGINIKPEFEKLVKSEFAVVTTRFQEKFGIIEVKNGSQLRPFMTNISNMVTDEVGQFNFTKLPYFLLGDAFSAFRKPYFRIIDNYLILANTPGELTSYADTYFNRKLISKTDNYLPFDNLLAERSNISFFLHFKNSQQILKQSLKDDFYISYKDNALSWRNFYAVSFQFGATDKNFYTNFCLLKNMQDTVARQ</sequence>
<organism evidence="1 2">
    <name type="scientific">Mucilaginibacter conchicola</name>
    <dbReference type="NCBI Taxonomy" id="2303333"/>
    <lineage>
        <taxon>Bacteria</taxon>
        <taxon>Pseudomonadati</taxon>
        <taxon>Bacteroidota</taxon>
        <taxon>Sphingobacteriia</taxon>
        <taxon>Sphingobacteriales</taxon>
        <taxon>Sphingobacteriaceae</taxon>
        <taxon>Mucilaginibacter</taxon>
    </lineage>
</organism>
<protein>
    <recommendedName>
        <fullName evidence="3">DUF3352 domain-containing protein</fullName>
    </recommendedName>
</protein>
<accession>A0A372NPJ1</accession>